<dbReference type="EMBL" id="UYRU01073485">
    <property type="protein sequence ID" value="VDN23512.1"/>
    <property type="molecule type" value="Genomic_DNA"/>
</dbReference>
<dbReference type="Gene3D" id="2.120.10.80">
    <property type="entry name" value="Kelch-type beta propeller"/>
    <property type="match status" value="1"/>
</dbReference>
<dbReference type="SMART" id="SM00612">
    <property type="entry name" value="Kelch"/>
    <property type="match status" value="2"/>
</dbReference>
<reference evidence="2 3" key="1">
    <citation type="submission" date="2018-11" db="EMBL/GenBank/DDBJ databases">
        <authorList>
            <consortium name="Pathogen Informatics"/>
        </authorList>
    </citation>
    <scope>NUCLEOTIDE SEQUENCE [LARGE SCALE GENOMIC DNA]</scope>
</reference>
<dbReference type="InterPro" id="IPR052392">
    <property type="entry name" value="Kelch-BTB_domain-containing"/>
</dbReference>
<dbReference type="AlphaFoldDB" id="A0A3P7PUN1"/>
<evidence type="ECO:0000313" key="3">
    <source>
        <dbReference type="Proteomes" id="UP000281553"/>
    </source>
</evidence>
<name>A0A3P7PUN1_DIBLA</name>
<dbReference type="PANTHER" id="PTHR46375:SF3">
    <property type="entry name" value="KELCH REPEAT AND BTB DOMAIN-CONTAINING PROTEIN 13"/>
    <property type="match status" value="1"/>
</dbReference>
<evidence type="ECO:0000256" key="1">
    <source>
        <dbReference type="ARBA" id="ARBA00022441"/>
    </source>
</evidence>
<dbReference type="InterPro" id="IPR015915">
    <property type="entry name" value="Kelch-typ_b-propeller"/>
</dbReference>
<dbReference type="InterPro" id="IPR006652">
    <property type="entry name" value="Kelch_1"/>
</dbReference>
<dbReference type="Proteomes" id="UP000281553">
    <property type="component" value="Unassembled WGS sequence"/>
</dbReference>
<proteinExistence type="predicted"/>
<organism evidence="2 3">
    <name type="scientific">Dibothriocephalus latus</name>
    <name type="common">Fish tapeworm</name>
    <name type="synonym">Diphyllobothrium latum</name>
    <dbReference type="NCBI Taxonomy" id="60516"/>
    <lineage>
        <taxon>Eukaryota</taxon>
        <taxon>Metazoa</taxon>
        <taxon>Spiralia</taxon>
        <taxon>Lophotrochozoa</taxon>
        <taxon>Platyhelminthes</taxon>
        <taxon>Cestoda</taxon>
        <taxon>Eucestoda</taxon>
        <taxon>Diphyllobothriidea</taxon>
        <taxon>Diphyllobothriidae</taxon>
        <taxon>Dibothriocephalus</taxon>
    </lineage>
</organism>
<dbReference type="SUPFAM" id="SSF117281">
    <property type="entry name" value="Kelch motif"/>
    <property type="match status" value="1"/>
</dbReference>
<sequence length="137" mass="15235">MQEPRASASVVSLPDGRVFVIGGVSGFEMLDSVEFCRPTEDAFEVDETADFWKVAATMPCPRYEQAAVAIDGKILVAGGVSNFMQRTVHMFTPPNSLTSIGQWTRLTSMRQCRYCFSLVATANKVFAFGTLRRRHFL</sequence>
<accession>A0A3P7PUN1</accession>
<dbReference type="OrthoDB" id="45365at2759"/>
<protein>
    <submittedName>
        <fullName evidence="2">Uncharacterized protein</fullName>
    </submittedName>
</protein>
<evidence type="ECO:0000313" key="2">
    <source>
        <dbReference type="EMBL" id="VDN23512.1"/>
    </source>
</evidence>
<dbReference type="PANTHER" id="PTHR46375">
    <property type="entry name" value="KELCH REPEAT AND BTB DOMAIN-CONTAINING PROTEIN 13-RELATED"/>
    <property type="match status" value="1"/>
</dbReference>
<gene>
    <name evidence="2" type="ORF">DILT_LOCUS14265</name>
</gene>
<keyword evidence="1" id="KW-0880">Kelch repeat</keyword>
<keyword evidence="3" id="KW-1185">Reference proteome</keyword>